<proteinExistence type="predicted"/>
<reference evidence="2 3" key="1">
    <citation type="journal article" date="2019" name="Mol. Ecol. Resour.">
        <title>Improving Illumina assemblies with Hi-C and long reads: an example with the North African dromedary.</title>
        <authorList>
            <person name="Elbers J.P."/>
            <person name="Rogers M.F."/>
            <person name="Perelman P.L."/>
            <person name="Proskuryakova A.A."/>
            <person name="Serdyukova N.A."/>
            <person name="Johnson W.E."/>
            <person name="Horin P."/>
            <person name="Corander J."/>
            <person name="Murphy D."/>
            <person name="Burger P.A."/>
        </authorList>
    </citation>
    <scope>NUCLEOTIDE SEQUENCE [LARGE SCALE GENOMIC DNA]</scope>
    <source>
        <strain evidence="2">Drom800</strain>
        <tissue evidence="2">Blood</tissue>
    </source>
</reference>
<sequence length="406" mass="43311">MGDQCLVPAHEACQTQGEDKCPSGQVSEPKLQEEKHKLEEERLKPEVEALEERGLRPMASIVRPSHGGFQRERAAGLGVGVGVAHTLLGVLNPAFLQCASLSPLTIITPDLFCYTRALIPCRGLSSHELLAPVQPGASLTKKRDKNLGLGPEAGSSGLLFPSLLGPTHQAHPRAEAELPLQREELESSQSEPSPSAKQHKKAKKRKMEVPAFPFSLARWTPDMTQLGALAPALPWVLAGKAQRLRPLYQYINYCNPELNQAGEGDREAEAEVEPESELTLVPEEAGVEQLQALLPMAGELGSGLTLPCPNMFVPHTHALVSLGEDTGEEPGGLPSLGVSGPLKAEVDKSTQVDINKMLSVCTAPLVPPLSPQYNSSPPASPEPAKQPMGLGPQGEGGIWPLPNLGK</sequence>
<dbReference type="Pfam" id="PF15762">
    <property type="entry name" value="DUF4691"/>
    <property type="match status" value="2"/>
</dbReference>
<dbReference type="PANTHER" id="PTHR37867:SF1">
    <property type="entry name" value="CHROMOSOME 16 OPEN READING FRAME 86"/>
    <property type="match status" value="1"/>
</dbReference>
<dbReference type="PANTHER" id="PTHR37867">
    <property type="entry name" value="CHROMOSOME 16 OPEN READING FRAME 86"/>
    <property type="match status" value="1"/>
</dbReference>
<dbReference type="EMBL" id="JWIN03000009">
    <property type="protein sequence ID" value="KAB1274773.1"/>
    <property type="molecule type" value="Genomic_DNA"/>
</dbReference>
<gene>
    <name evidence="2" type="ORF">Cadr_000011252</name>
</gene>
<feature type="compositionally biased region" description="Basic residues" evidence="1">
    <location>
        <begin position="197"/>
        <end position="206"/>
    </location>
</feature>
<dbReference type="Proteomes" id="UP000299084">
    <property type="component" value="Unassembled WGS sequence"/>
</dbReference>
<name>A0A5N4DUA4_CAMDR</name>
<evidence type="ECO:0000313" key="2">
    <source>
        <dbReference type="EMBL" id="KAB1274773.1"/>
    </source>
</evidence>
<protein>
    <submittedName>
        <fullName evidence="2">Uncharacterized protein</fullName>
    </submittedName>
</protein>
<evidence type="ECO:0000313" key="3">
    <source>
        <dbReference type="Proteomes" id="UP000299084"/>
    </source>
</evidence>
<feature type="region of interest" description="Disordered" evidence="1">
    <location>
        <begin position="181"/>
        <end position="206"/>
    </location>
</feature>
<keyword evidence="3" id="KW-1185">Reference proteome</keyword>
<feature type="region of interest" description="Disordered" evidence="1">
    <location>
        <begin position="367"/>
        <end position="406"/>
    </location>
</feature>
<comment type="caution">
    <text evidence="2">The sequence shown here is derived from an EMBL/GenBank/DDBJ whole genome shotgun (WGS) entry which is preliminary data.</text>
</comment>
<dbReference type="AlphaFoldDB" id="A0A5N4DUA4"/>
<dbReference type="InterPro" id="IPR031516">
    <property type="entry name" value="DUF4691"/>
</dbReference>
<accession>A0A5N4DUA4</accession>
<organism evidence="2 3">
    <name type="scientific">Camelus dromedarius</name>
    <name type="common">Dromedary</name>
    <name type="synonym">Arabian camel</name>
    <dbReference type="NCBI Taxonomy" id="9838"/>
    <lineage>
        <taxon>Eukaryota</taxon>
        <taxon>Metazoa</taxon>
        <taxon>Chordata</taxon>
        <taxon>Craniata</taxon>
        <taxon>Vertebrata</taxon>
        <taxon>Euteleostomi</taxon>
        <taxon>Mammalia</taxon>
        <taxon>Eutheria</taxon>
        <taxon>Laurasiatheria</taxon>
        <taxon>Artiodactyla</taxon>
        <taxon>Tylopoda</taxon>
        <taxon>Camelidae</taxon>
        <taxon>Camelus</taxon>
    </lineage>
</organism>
<evidence type="ECO:0000256" key="1">
    <source>
        <dbReference type="SAM" id="MobiDB-lite"/>
    </source>
</evidence>